<keyword evidence="3" id="KW-1185">Reference proteome</keyword>
<name>R7YWI9_CONA1</name>
<reference evidence="3" key="1">
    <citation type="submission" date="2012-06" db="EMBL/GenBank/DDBJ databases">
        <title>The genome sequence of Coniosporium apollinis CBS 100218.</title>
        <authorList>
            <consortium name="The Broad Institute Genome Sequencing Platform"/>
            <person name="Cuomo C."/>
            <person name="Gorbushina A."/>
            <person name="Noack S."/>
            <person name="Walker B."/>
            <person name="Young S.K."/>
            <person name="Zeng Q."/>
            <person name="Gargeya S."/>
            <person name="Fitzgerald M."/>
            <person name="Haas B."/>
            <person name="Abouelleil A."/>
            <person name="Alvarado L."/>
            <person name="Arachchi H.M."/>
            <person name="Berlin A.M."/>
            <person name="Chapman S.B."/>
            <person name="Goldberg J."/>
            <person name="Griggs A."/>
            <person name="Gujja S."/>
            <person name="Hansen M."/>
            <person name="Howarth C."/>
            <person name="Imamovic A."/>
            <person name="Larimer J."/>
            <person name="McCowan C."/>
            <person name="Montmayeur A."/>
            <person name="Murphy C."/>
            <person name="Neiman D."/>
            <person name="Pearson M."/>
            <person name="Priest M."/>
            <person name="Roberts A."/>
            <person name="Saif S."/>
            <person name="Shea T."/>
            <person name="Sisk P."/>
            <person name="Sykes S."/>
            <person name="Wortman J."/>
            <person name="Nusbaum C."/>
            <person name="Birren B."/>
        </authorList>
    </citation>
    <scope>NUCLEOTIDE SEQUENCE [LARGE SCALE GENOMIC DNA]</scope>
    <source>
        <strain evidence="3">CBS 100218</strain>
    </source>
</reference>
<evidence type="ECO:0000256" key="1">
    <source>
        <dbReference type="SAM" id="MobiDB-lite"/>
    </source>
</evidence>
<proteinExistence type="predicted"/>
<accession>R7YWI9</accession>
<dbReference type="HOGENOM" id="CLU_1085916_0_0_1"/>
<dbReference type="RefSeq" id="XP_007781589.1">
    <property type="nucleotide sequence ID" value="XM_007783399.1"/>
</dbReference>
<gene>
    <name evidence="2" type="ORF">W97_05665</name>
</gene>
<dbReference type="GeneID" id="19902976"/>
<sequence length="256" mass="29214">MAFYAPVDNIPDPHYPIDPLGIERRWLIEAPINSVEVLEAILKPAVPYKVHQARPIRQYRPGPLTQSEQNLQDCRNRLFLDREVSFVILGFRECYRLSDWFEKRGFWSPPFSQFTIPWFSTKRGKYLSPVEFALFSEVSDHTRANGLTRESATRAVLEELGLLGQSLSRSLLPHGAVALPENSTAWIKGRPGTTSEYTASAEQIYEARRSHDQKHRPALSAESEHGQTTSSMCEAILDEFFADFLARQCQSDRSQL</sequence>
<organism evidence="2 3">
    <name type="scientific">Coniosporium apollinis (strain CBS 100218)</name>
    <name type="common">Rock-inhabiting black yeast</name>
    <dbReference type="NCBI Taxonomy" id="1168221"/>
    <lineage>
        <taxon>Eukaryota</taxon>
        <taxon>Fungi</taxon>
        <taxon>Dikarya</taxon>
        <taxon>Ascomycota</taxon>
        <taxon>Pezizomycotina</taxon>
        <taxon>Dothideomycetes</taxon>
        <taxon>Dothideomycetes incertae sedis</taxon>
        <taxon>Coniosporium</taxon>
    </lineage>
</organism>
<evidence type="ECO:0000313" key="2">
    <source>
        <dbReference type="EMBL" id="EON66272.1"/>
    </source>
</evidence>
<protein>
    <submittedName>
        <fullName evidence="2">Uncharacterized protein</fullName>
    </submittedName>
</protein>
<dbReference type="Proteomes" id="UP000016924">
    <property type="component" value="Unassembled WGS sequence"/>
</dbReference>
<dbReference type="OrthoDB" id="5141760at2759"/>
<dbReference type="EMBL" id="JH767579">
    <property type="protein sequence ID" value="EON66272.1"/>
    <property type="molecule type" value="Genomic_DNA"/>
</dbReference>
<dbReference type="AlphaFoldDB" id="R7YWI9"/>
<evidence type="ECO:0000313" key="3">
    <source>
        <dbReference type="Proteomes" id="UP000016924"/>
    </source>
</evidence>
<feature type="region of interest" description="Disordered" evidence="1">
    <location>
        <begin position="208"/>
        <end position="228"/>
    </location>
</feature>